<dbReference type="InterPro" id="IPR036271">
    <property type="entry name" value="Tet_transcr_reg_TetR-rel_C_sf"/>
</dbReference>
<dbReference type="Pfam" id="PF00440">
    <property type="entry name" value="TetR_N"/>
    <property type="match status" value="1"/>
</dbReference>
<organism evidence="4 5">
    <name type="scientific">Microvenator marinus</name>
    <dbReference type="NCBI Taxonomy" id="2600177"/>
    <lineage>
        <taxon>Bacteria</taxon>
        <taxon>Deltaproteobacteria</taxon>
        <taxon>Bradymonadales</taxon>
        <taxon>Microvenatoraceae</taxon>
        <taxon>Microvenator</taxon>
    </lineage>
</organism>
<dbReference type="EMBL" id="CP042467">
    <property type="protein sequence ID" value="QED28500.1"/>
    <property type="molecule type" value="Genomic_DNA"/>
</dbReference>
<dbReference type="KEGG" id="bbae:FRD01_14920"/>
<keyword evidence="5" id="KW-1185">Reference proteome</keyword>
<protein>
    <submittedName>
        <fullName evidence="4">TetR/AcrR family transcriptional regulator</fullName>
    </submittedName>
</protein>
<evidence type="ECO:0000256" key="2">
    <source>
        <dbReference type="PROSITE-ProRule" id="PRU00335"/>
    </source>
</evidence>
<name>A0A5B8XS57_9DELT</name>
<evidence type="ECO:0000313" key="4">
    <source>
        <dbReference type="EMBL" id="QED28500.1"/>
    </source>
</evidence>
<dbReference type="Proteomes" id="UP000321595">
    <property type="component" value="Chromosome"/>
</dbReference>
<reference evidence="4 5" key="1">
    <citation type="submission" date="2019-08" db="EMBL/GenBank/DDBJ databases">
        <authorList>
            <person name="Liang Q."/>
        </authorList>
    </citation>
    <scope>NUCLEOTIDE SEQUENCE [LARGE SCALE GENOMIC DNA]</scope>
    <source>
        <strain evidence="4 5">V1718</strain>
    </source>
</reference>
<gene>
    <name evidence="4" type="ORF">FRD01_14920</name>
</gene>
<dbReference type="InterPro" id="IPR001647">
    <property type="entry name" value="HTH_TetR"/>
</dbReference>
<evidence type="ECO:0000313" key="5">
    <source>
        <dbReference type="Proteomes" id="UP000321595"/>
    </source>
</evidence>
<dbReference type="PANTHER" id="PTHR43479">
    <property type="entry name" value="ACREF/ENVCD OPERON REPRESSOR-RELATED"/>
    <property type="match status" value="1"/>
</dbReference>
<feature type="DNA-binding region" description="H-T-H motif" evidence="2">
    <location>
        <begin position="32"/>
        <end position="51"/>
    </location>
</feature>
<dbReference type="AlphaFoldDB" id="A0A5B8XS57"/>
<accession>A0A5B8XS57</accession>
<dbReference type="GO" id="GO:0003677">
    <property type="term" value="F:DNA binding"/>
    <property type="evidence" value="ECO:0007669"/>
    <property type="project" value="UniProtKB-UniRule"/>
</dbReference>
<sequence>MTQAYLKSEDRKSVTVESVIELAAENNPNEITTSQIAQHMGVTQGALFRHFPNKESIWESVMSWVAEKLLGRVEAVAAREVSAIKALEAMFLTHIQFVSEHPGVPRMLFGELQSKGESPAKKIVRNLLYRYGVVIEMQIKRGQAMGEIDSNISPKVAAGLFVGSIQGLVMQSMLVGEPQAIIENAPETFAIFERGIRANKGETHE</sequence>
<proteinExistence type="predicted"/>
<evidence type="ECO:0000256" key="1">
    <source>
        <dbReference type="ARBA" id="ARBA00023125"/>
    </source>
</evidence>
<dbReference type="SUPFAM" id="SSF46689">
    <property type="entry name" value="Homeodomain-like"/>
    <property type="match status" value="1"/>
</dbReference>
<dbReference type="OrthoDB" id="3249at2"/>
<feature type="domain" description="HTH tetR-type" evidence="3">
    <location>
        <begin position="9"/>
        <end position="69"/>
    </location>
</feature>
<dbReference type="RefSeq" id="WP_146960978.1">
    <property type="nucleotide sequence ID" value="NZ_CP042467.1"/>
</dbReference>
<keyword evidence="1 2" id="KW-0238">DNA-binding</keyword>
<dbReference type="Gene3D" id="1.10.357.10">
    <property type="entry name" value="Tetracycline Repressor, domain 2"/>
    <property type="match status" value="1"/>
</dbReference>
<evidence type="ECO:0000259" key="3">
    <source>
        <dbReference type="PROSITE" id="PS50977"/>
    </source>
</evidence>
<dbReference type="InterPro" id="IPR050624">
    <property type="entry name" value="HTH-type_Tx_Regulator"/>
</dbReference>
<dbReference type="InterPro" id="IPR009057">
    <property type="entry name" value="Homeodomain-like_sf"/>
</dbReference>
<dbReference type="PANTHER" id="PTHR43479:SF11">
    <property type="entry name" value="ACREF_ENVCD OPERON REPRESSOR-RELATED"/>
    <property type="match status" value="1"/>
</dbReference>
<dbReference type="SUPFAM" id="SSF48498">
    <property type="entry name" value="Tetracyclin repressor-like, C-terminal domain"/>
    <property type="match status" value="1"/>
</dbReference>
<dbReference type="PROSITE" id="PS50977">
    <property type="entry name" value="HTH_TETR_2"/>
    <property type="match status" value="1"/>
</dbReference>